<keyword evidence="2" id="KW-1133">Transmembrane helix</keyword>
<dbReference type="SUPFAM" id="SSF56436">
    <property type="entry name" value="C-type lectin-like"/>
    <property type="match status" value="1"/>
</dbReference>
<evidence type="ECO:0000256" key="3">
    <source>
        <dbReference type="SAM" id="SignalP"/>
    </source>
</evidence>
<organism evidence="4 5">
    <name type="scientific">Macrostomum lignano</name>
    <dbReference type="NCBI Taxonomy" id="282301"/>
    <lineage>
        <taxon>Eukaryota</taxon>
        <taxon>Metazoa</taxon>
        <taxon>Spiralia</taxon>
        <taxon>Lophotrochozoa</taxon>
        <taxon>Platyhelminthes</taxon>
        <taxon>Rhabditophora</taxon>
        <taxon>Macrostomorpha</taxon>
        <taxon>Macrostomida</taxon>
        <taxon>Macrostomidae</taxon>
        <taxon>Macrostomum</taxon>
    </lineage>
</organism>
<reference evidence="4 5" key="1">
    <citation type="submission" date="2017-06" db="EMBL/GenBank/DDBJ databases">
        <title>A platform for efficient transgenesis in Macrostomum lignano, a flatworm model organism for stem cell research.</title>
        <authorList>
            <person name="Berezikov E."/>
        </authorList>
    </citation>
    <scope>NUCLEOTIDE SEQUENCE [LARGE SCALE GENOMIC DNA]</scope>
    <source>
        <strain evidence="4">DV1</strain>
        <tissue evidence="4">Whole organism</tissue>
    </source>
</reference>
<feature type="chain" id="PRO_5012176184" description="C-type lectin domain-containing protein" evidence="3">
    <location>
        <begin position="21"/>
        <end position="412"/>
    </location>
</feature>
<keyword evidence="3" id="KW-0732">Signal</keyword>
<proteinExistence type="predicted"/>
<protein>
    <recommendedName>
        <fullName evidence="6">C-type lectin domain-containing protein</fullName>
    </recommendedName>
</protein>
<name>A0A267H0P7_9PLAT</name>
<evidence type="ECO:0000313" key="5">
    <source>
        <dbReference type="Proteomes" id="UP000215902"/>
    </source>
</evidence>
<dbReference type="Gene3D" id="3.10.100.10">
    <property type="entry name" value="Mannose-Binding Protein A, subunit A"/>
    <property type="match status" value="1"/>
</dbReference>
<evidence type="ECO:0000256" key="1">
    <source>
        <dbReference type="SAM" id="MobiDB-lite"/>
    </source>
</evidence>
<sequence length="412" mass="43470">KSMPPHCCLLALTLLAVVSGTFYCDSANRLNILAGPAVQLVTRNLSAHSYRPGSHCEFRVRSLPGSLLFVRLDDSDGGLDVGASLSLASGSRQLLNASPLLPAHATSLVTPGGQLSLRLSVSASALAKPGLTVLVRSFLHCPPGWVELSNACYGTTADGELPARLSFANAQLACNSMRSNLLTLAYGVQAGAGIKNARQRLAGWSRGLGVSKAWIGLTDATDWGRFAYYWLDKGRFGEHSEIGCSSGSSAYRDCRASERCGLMSWSSSSSSRPLLMSACSAARPFVCAMPIGGTDRFDRVPTGALPNATSFSGEATPTVMWLWIAVLSACLVVGLLTAAICLAVRYCAGVKPPNAQTRQLYQLRAAQPRLQPPPPPPYTPEANNQSAALPPLHQLPPPPYTPGNFTSASADV</sequence>
<evidence type="ECO:0000256" key="2">
    <source>
        <dbReference type="SAM" id="Phobius"/>
    </source>
</evidence>
<feature type="non-terminal residue" evidence="4">
    <location>
        <position position="1"/>
    </location>
</feature>
<feature type="region of interest" description="Disordered" evidence="1">
    <location>
        <begin position="368"/>
        <end position="412"/>
    </location>
</feature>
<dbReference type="InterPro" id="IPR016187">
    <property type="entry name" value="CTDL_fold"/>
</dbReference>
<keyword evidence="5" id="KW-1185">Reference proteome</keyword>
<dbReference type="Proteomes" id="UP000215902">
    <property type="component" value="Unassembled WGS sequence"/>
</dbReference>
<evidence type="ECO:0000313" key="4">
    <source>
        <dbReference type="EMBL" id="PAA91122.1"/>
    </source>
</evidence>
<dbReference type="EMBL" id="NIVC01000094">
    <property type="protein sequence ID" value="PAA91122.1"/>
    <property type="molecule type" value="Genomic_DNA"/>
</dbReference>
<gene>
    <name evidence="4" type="ORF">BOX15_Mlig026538g1</name>
</gene>
<accession>A0A267H0P7</accession>
<feature type="transmembrane region" description="Helical" evidence="2">
    <location>
        <begin position="320"/>
        <end position="344"/>
    </location>
</feature>
<keyword evidence="2" id="KW-0812">Transmembrane</keyword>
<dbReference type="AlphaFoldDB" id="A0A267H0P7"/>
<dbReference type="CDD" id="cd00037">
    <property type="entry name" value="CLECT"/>
    <property type="match status" value="1"/>
</dbReference>
<feature type="compositionally biased region" description="Pro residues" evidence="1">
    <location>
        <begin position="370"/>
        <end position="379"/>
    </location>
</feature>
<comment type="caution">
    <text evidence="4">The sequence shown here is derived from an EMBL/GenBank/DDBJ whole genome shotgun (WGS) entry which is preliminary data.</text>
</comment>
<feature type="compositionally biased region" description="Polar residues" evidence="1">
    <location>
        <begin position="403"/>
        <end position="412"/>
    </location>
</feature>
<dbReference type="InterPro" id="IPR016186">
    <property type="entry name" value="C-type_lectin-like/link_sf"/>
</dbReference>
<evidence type="ECO:0008006" key="6">
    <source>
        <dbReference type="Google" id="ProtNLM"/>
    </source>
</evidence>
<feature type="signal peptide" evidence="3">
    <location>
        <begin position="1"/>
        <end position="20"/>
    </location>
</feature>
<keyword evidence="2" id="KW-0472">Membrane</keyword>